<evidence type="ECO:0000313" key="9">
    <source>
        <dbReference type="Proteomes" id="UP000077881"/>
    </source>
</evidence>
<proteinExistence type="inferred from homology"/>
<dbReference type="InterPro" id="IPR032819">
    <property type="entry name" value="TruB_C"/>
</dbReference>
<dbReference type="Proteomes" id="UP000077881">
    <property type="component" value="Unassembled WGS sequence"/>
</dbReference>
<dbReference type="Pfam" id="PF16198">
    <property type="entry name" value="TruB_C_2"/>
    <property type="match status" value="1"/>
</dbReference>
<evidence type="ECO:0000256" key="5">
    <source>
        <dbReference type="HAMAP-Rule" id="MF_01080"/>
    </source>
</evidence>
<evidence type="ECO:0000256" key="2">
    <source>
        <dbReference type="ARBA" id="ARBA00005642"/>
    </source>
</evidence>
<dbReference type="SUPFAM" id="SSF55120">
    <property type="entry name" value="Pseudouridine synthase"/>
    <property type="match status" value="1"/>
</dbReference>
<dbReference type="PANTHER" id="PTHR13767">
    <property type="entry name" value="TRNA-PSEUDOURIDINE SYNTHASE"/>
    <property type="match status" value="1"/>
</dbReference>
<dbReference type="STRING" id="217031.ABB05_07965"/>
<dbReference type="GO" id="GO:1990481">
    <property type="term" value="P:mRNA pseudouridine synthesis"/>
    <property type="evidence" value="ECO:0007669"/>
    <property type="project" value="TreeGrafter"/>
</dbReference>
<organism evidence="8 9">
    <name type="scientific">Lederbergia galactosidilytica</name>
    <dbReference type="NCBI Taxonomy" id="217031"/>
    <lineage>
        <taxon>Bacteria</taxon>
        <taxon>Bacillati</taxon>
        <taxon>Bacillota</taxon>
        <taxon>Bacilli</taxon>
        <taxon>Bacillales</taxon>
        <taxon>Bacillaceae</taxon>
        <taxon>Lederbergia</taxon>
    </lineage>
</organism>
<dbReference type="EMBL" id="LDJR01000037">
    <property type="protein sequence ID" value="OAK72629.1"/>
    <property type="molecule type" value="Genomic_DNA"/>
</dbReference>
<dbReference type="CDD" id="cd02573">
    <property type="entry name" value="PseudoU_synth_EcTruB"/>
    <property type="match status" value="1"/>
</dbReference>
<reference evidence="8 9" key="1">
    <citation type="submission" date="2015-05" db="EMBL/GenBank/DDBJ databases">
        <title>Comparison of genome.</title>
        <authorList>
            <person name="Zheng Z."/>
            <person name="Sun M."/>
        </authorList>
    </citation>
    <scope>NUCLEOTIDE SEQUENCE [LARGE SCALE GENOMIC DNA]</scope>
    <source>
        <strain evidence="8 9">G25-74</strain>
    </source>
</reference>
<dbReference type="NCBIfam" id="TIGR00431">
    <property type="entry name" value="TruB"/>
    <property type="match status" value="1"/>
</dbReference>
<keyword evidence="4 5" id="KW-0413">Isomerase</keyword>
<dbReference type="EC" id="5.4.99.25" evidence="5"/>
<feature type="domain" description="tRNA pseudouridylate synthase B C-terminal" evidence="7">
    <location>
        <begin position="179"/>
        <end position="238"/>
    </location>
</feature>
<dbReference type="HAMAP" id="MF_01080">
    <property type="entry name" value="TruB_bact"/>
    <property type="match status" value="1"/>
</dbReference>
<evidence type="ECO:0000256" key="4">
    <source>
        <dbReference type="ARBA" id="ARBA00023235"/>
    </source>
</evidence>
<dbReference type="Gene3D" id="3.30.2350.10">
    <property type="entry name" value="Pseudouridine synthase"/>
    <property type="match status" value="1"/>
</dbReference>
<dbReference type="PATRIC" id="fig|217031.6.peg.1686"/>
<feature type="active site" description="Nucleophile" evidence="5">
    <location>
        <position position="38"/>
    </location>
</feature>
<dbReference type="PANTHER" id="PTHR13767:SF2">
    <property type="entry name" value="PSEUDOURIDYLATE SYNTHASE TRUB1"/>
    <property type="match status" value="1"/>
</dbReference>
<dbReference type="GO" id="GO:0160148">
    <property type="term" value="F:tRNA pseudouridine(55) synthase activity"/>
    <property type="evidence" value="ECO:0007669"/>
    <property type="project" value="UniProtKB-EC"/>
</dbReference>
<evidence type="ECO:0000256" key="3">
    <source>
        <dbReference type="ARBA" id="ARBA00022694"/>
    </source>
</evidence>
<gene>
    <name evidence="5 8" type="primary">truB</name>
    <name evidence="8" type="ORF">ABB05_07965</name>
</gene>
<evidence type="ECO:0000259" key="6">
    <source>
        <dbReference type="Pfam" id="PF01509"/>
    </source>
</evidence>
<protein>
    <recommendedName>
        <fullName evidence="5">tRNA pseudouridine synthase B</fullName>
        <ecNumber evidence="5">5.4.99.25</ecNumber>
    </recommendedName>
    <alternativeName>
        <fullName evidence="5">tRNA pseudouridine(55) synthase</fullName>
        <shortName evidence="5">Psi55 synthase</shortName>
    </alternativeName>
    <alternativeName>
        <fullName evidence="5">tRNA pseudouridylate synthase</fullName>
    </alternativeName>
    <alternativeName>
        <fullName evidence="5">tRNA-uridine isomerase</fullName>
    </alternativeName>
</protein>
<accession>A0A177ZYQ9</accession>
<sequence length="304" mass="34301">MDGIIPLWKPKGLTSHDCVFKIRKLLRMKKVGHTGTLDPEVDGVLPICLGKGTKIAEYITNAGKVYEGKVTIGRSTTTEDAEGETVEIKKVESPISKTKIQHVLQELTGTIEQIPPMYSAVKVNGKKLYEYARAGIHVERPKRQVHIYELYLLDDKIEWKEDEVSFSFRVHCSKGTYIRTLAVMIGEKLGYPAHMSSLTRTASAAFTRNQCVTLEELEQRTKENRSIADFLLPLEEGLFNLPIIEMDESLLEQVINGAVLPIPENWSQGPVVMAYHDLAYAVYDIHPNKPNFIKPVKVIRNVKL</sequence>
<keyword evidence="3 5" id="KW-0819">tRNA processing</keyword>
<evidence type="ECO:0000259" key="7">
    <source>
        <dbReference type="Pfam" id="PF16198"/>
    </source>
</evidence>
<dbReference type="InterPro" id="IPR020103">
    <property type="entry name" value="PsdUridine_synth_cat_dom_sf"/>
</dbReference>
<dbReference type="InterPro" id="IPR002501">
    <property type="entry name" value="PsdUridine_synth_N"/>
</dbReference>
<keyword evidence="9" id="KW-1185">Reference proteome</keyword>
<feature type="domain" description="Pseudouridine synthase II N-terminal" evidence="6">
    <location>
        <begin position="23"/>
        <end position="178"/>
    </location>
</feature>
<comment type="function">
    <text evidence="5">Responsible for synthesis of pseudouridine from uracil-55 in the psi GC loop of transfer RNAs.</text>
</comment>
<name>A0A177ZYQ9_9BACI</name>
<evidence type="ECO:0000313" key="8">
    <source>
        <dbReference type="EMBL" id="OAK72629.1"/>
    </source>
</evidence>
<dbReference type="OrthoDB" id="9802309at2"/>
<dbReference type="FunFam" id="3.30.2350.10:FF:000011">
    <property type="entry name" value="tRNA pseudouridine synthase B"/>
    <property type="match status" value="1"/>
</dbReference>
<dbReference type="GO" id="GO:0031119">
    <property type="term" value="P:tRNA pseudouridine synthesis"/>
    <property type="evidence" value="ECO:0007669"/>
    <property type="project" value="UniProtKB-UniRule"/>
</dbReference>
<comment type="similarity">
    <text evidence="2 5">Belongs to the pseudouridine synthase TruB family. Type 1 subfamily.</text>
</comment>
<dbReference type="InterPro" id="IPR014780">
    <property type="entry name" value="tRNA_psdUridine_synth_TruB"/>
</dbReference>
<evidence type="ECO:0000256" key="1">
    <source>
        <dbReference type="ARBA" id="ARBA00000385"/>
    </source>
</evidence>
<dbReference type="GO" id="GO:0003723">
    <property type="term" value="F:RNA binding"/>
    <property type="evidence" value="ECO:0007669"/>
    <property type="project" value="InterPro"/>
</dbReference>
<dbReference type="AlphaFoldDB" id="A0A177ZYQ9"/>
<comment type="caution">
    <text evidence="8">The sequence shown here is derived from an EMBL/GenBank/DDBJ whole genome shotgun (WGS) entry which is preliminary data.</text>
</comment>
<dbReference type="RefSeq" id="WP_064467960.1">
    <property type="nucleotide sequence ID" value="NZ_JAGGKH010000002.1"/>
</dbReference>
<comment type="catalytic activity">
    <reaction evidence="1 5">
        <text>uridine(55) in tRNA = pseudouridine(55) in tRNA</text>
        <dbReference type="Rhea" id="RHEA:42532"/>
        <dbReference type="Rhea" id="RHEA-COMP:10101"/>
        <dbReference type="Rhea" id="RHEA-COMP:10102"/>
        <dbReference type="ChEBI" id="CHEBI:65314"/>
        <dbReference type="ChEBI" id="CHEBI:65315"/>
        <dbReference type="EC" id="5.4.99.25"/>
    </reaction>
</comment>
<dbReference type="Pfam" id="PF01509">
    <property type="entry name" value="TruB_N"/>
    <property type="match status" value="1"/>
</dbReference>